<sequence length="206" mass="20763">MSENRKTGLRRGARIAGLGAAAAVVLGLMSTGAANADTFVPLPGGEKVVNAGSVTAKIARNAESALVSPSLAANGAGRVAWVSGDAFAELGGEIPEEGATLTTGYIVGCQLDITGLEAGISGSLSLDGPSASGALSLPIAPGEVKFAKIKSKTDLKPGVSAIQYRDQQIEVQGCGGYAQARAYTVLEIPGNHYVKSTLYGQPFSIG</sequence>
<evidence type="ECO:0000256" key="1">
    <source>
        <dbReference type="SAM" id="SignalP"/>
    </source>
</evidence>
<feature type="signal peptide" evidence="1">
    <location>
        <begin position="1"/>
        <end position="36"/>
    </location>
</feature>
<name>A0A076EJL6_RHOOP</name>
<accession>A0A076EJL6</accession>
<dbReference type="EMBL" id="CP008947">
    <property type="protein sequence ID" value="AII05432.1"/>
    <property type="molecule type" value="Genomic_DNA"/>
</dbReference>
<dbReference type="RefSeq" id="WP_128639433.1">
    <property type="nucleotide sequence ID" value="NZ_CP008947.1"/>
</dbReference>
<proteinExistence type="predicted"/>
<evidence type="ECO:0000313" key="2">
    <source>
        <dbReference type="EMBL" id="AII05432.1"/>
    </source>
</evidence>
<dbReference type="InterPro" id="IPR015286">
    <property type="entry name" value="Porin_fam_mycobact-type"/>
</dbReference>
<dbReference type="eggNOG" id="ENOG5033RRN">
    <property type="taxonomic scope" value="Bacteria"/>
</dbReference>
<dbReference type="Proteomes" id="UP000028488">
    <property type="component" value="Chromosome"/>
</dbReference>
<protein>
    <submittedName>
        <fullName evidence="2">MspA family protein</fullName>
    </submittedName>
</protein>
<keyword evidence="1" id="KW-0732">Signal</keyword>
<dbReference type="Gene3D" id="2.60.40.1650">
    <property type="entry name" value="Porin MspA (Ig-like beta-sandwich domain)"/>
    <property type="match status" value="1"/>
</dbReference>
<evidence type="ECO:0000313" key="3">
    <source>
        <dbReference type="Proteomes" id="UP000028488"/>
    </source>
</evidence>
<organism evidence="2 3">
    <name type="scientific">Rhodococcus opacus</name>
    <name type="common">Nocardia opaca</name>
    <dbReference type="NCBI Taxonomy" id="37919"/>
    <lineage>
        <taxon>Bacteria</taxon>
        <taxon>Bacillati</taxon>
        <taxon>Actinomycetota</taxon>
        <taxon>Actinomycetes</taxon>
        <taxon>Mycobacteriales</taxon>
        <taxon>Nocardiaceae</taxon>
        <taxon>Rhodococcus</taxon>
    </lineage>
</organism>
<feature type="chain" id="PRO_5001711913" evidence="1">
    <location>
        <begin position="37"/>
        <end position="206"/>
    </location>
</feature>
<dbReference type="Pfam" id="PF09203">
    <property type="entry name" value="MspA"/>
    <property type="match status" value="1"/>
</dbReference>
<gene>
    <name evidence="2" type="ORF">EP51_12695</name>
</gene>
<dbReference type="AlphaFoldDB" id="A0A076EJL6"/>
<reference evidence="2 3" key="1">
    <citation type="submission" date="2014-07" db="EMBL/GenBank/DDBJ databases">
        <title>Genome Sequence of Rhodococcus opacus Strain R7, a Biodegrader of Mono- and Polycyclic Aromatic Hydrocarbons.</title>
        <authorList>
            <person name="Di Gennaro P."/>
            <person name="Zampolli J."/>
            <person name="Presti I."/>
            <person name="Cappelletti M."/>
            <person name="D'Ursi P."/>
            <person name="Orro A."/>
            <person name="Mezzelani A."/>
            <person name="Milanesi L."/>
        </authorList>
    </citation>
    <scope>NUCLEOTIDE SEQUENCE [LARGE SCALE GENOMIC DNA]</scope>
    <source>
        <strain evidence="2 3">R7</strain>
    </source>
</reference>